<keyword evidence="2" id="KW-0808">Transferase</keyword>
<comment type="caution">
    <text evidence="2">The sequence shown here is derived from an EMBL/GenBank/DDBJ whole genome shotgun (WGS) entry which is preliminary data.</text>
</comment>
<gene>
    <name evidence="2" type="ORF">ACFOUW_17825</name>
</gene>
<keyword evidence="3" id="KW-1185">Reference proteome</keyword>
<dbReference type="Pfam" id="PF08241">
    <property type="entry name" value="Methyltransf_11"/>
    <property type="match status" value="1"/>
</dbReference>
<protein>
    <submittedName>
        <fullName evidence="2">Class I SAM-dependent methyltransferase</fullName>
        <ecNumber evidence="2">2.1.1.-</ecNumber>
    </submittedName>
</protein>
<dbReference type="InterPro" id="IPR013216">
    <property type="entry name" value="Methyltransf_11"/>
</dbReference>
<accession>A0ABV7YBN0</accession>
<dbReference type="GO" id="GO:0032259">
    <property type="term" value="P:methylation"/>
    <property type="evidence" value="ECO:0007669"/>
    <property type="project" value="UniProtKB-KW"/>
</dbReference>
<dbReference type="RefSeq" id="WP_205118979.1">
    <property type="nucleotide sequence ID" value="NZ_JAFBCM010000001.1"/>
</dbReference>
<dbReference type="Proteomes" id="UP001595699">
    <property type="component" value="Unassembled WGS sequence"/>
</dbReference>
<feature type="domain" description="Methyltransferase type 11" evidence="1">
    <location>
        <begin position="35"/>
        <end position="129"/>
    </location>
</feature>
<dbReference type="EMBL" id="JBHRZH010000015">
    <property type="protein sequence ID" value="MFC3762706.1"/>
    <property type="molecule type" value="Genomic_DNA"/>
</dbReference>
<dbReference type="CDD" id="cd02440">
    <property type="entry name" value="AdoMet_MTases"/>
    <property type="match status" value="1"/>
</dbReference>
<dbReference type="EC" id="2.1.1.-" evidence="2"/>
<keyword evidence="2" id="KW-0489">Methyltransferase</keyword>
<evidence type="ECO:0000313" key="3">
    <source>
        <dbReference type="Proteomes" id="UP001595699"/>
    </source>
</evidence>
<evidence type="ECO:0000313" key="2">
    <source>
        <dbReference type="EMBL" id="MFC3762706.1"/>
    </source>
</evidence>
<proteinExistence type="predicted"/>
<dbReference type="SUPFAM" id="SSF53335">
    <property type="entry name" value="S-adenosyl-L-methionine-dependent methyltransferases"/>
    <property type="match status" value="1"/>
</dbReference>
<dbReference type="GO" id="GO:0008168">
    <property type="term" value="F:methyltransferase activity"/>
    <property type="evidence" value="ECO:0007669"/>
    <property type="project" value="UniProtKB-KW"/>
</dbReference>
<sequence length="265" mass="28274">MDWSVGEYELTAAQLLPAAKILVDLAAPKPGEVVVDVGCGTGNAALLAAVTGAKVTGVDPARRLLEVARARAKDEGLDVTFVEGTGEAIPLDDGVANVVVSSFGVMFSPDVPAAVAELDRITATGGRILVTSFPPEGPMMKVMGAAIEELSRVLPPPPASNDRAEKPFGWHDEADVRTAFEPRGFEVTVTRHQLPMRATSVQAHLERLEKHPSAITGLQAVPDAKRTEVAGRIRRRMTEVLETVNEDPAAFLITSPFTIATIRRR</sequence>
<dbReference type="InterPro" id="IPR029063">
    <property type="entry name" value="SAM-dependent_MTases_sf"/>
</dbReference>
<dbReference type="PANTHER" id="PTHR42912">
    <property type="entry name" value="METHYLTRANSFERASE"/>
    <property type="match status" value="1"/>
</dbReference>
<dbReference type="Gene3D" id="3.40.50.150">
    <property type="entry name" value="Vaccinia Virus protein VP39"/>
    <property type="match status" value="1"/>
</dbReference>
<name>A0ABV7YBN0_9ACTN</name>
<reference evidence="3" key="1">
    <citation type="journal article" date="2019" name="Int. J. Syst. Evol. Microbiol.">
        <title>The Global Catalogue of Microorganisms (GCM) 10K type strain sequencing project: providing services to taxonomists for standard genome sequencing and annotation.</title>
        <authorList>
            <consortium name="The Broad Institute Genomics Platform"/>
            <consortium name="The Broad Institute Genome Sequencing Center for Infectious Disease"/>
            <person name="Wu L."/>
            <person name="Ma J."/>
        </authorList>
    </citation>
    <scope>NUCLEOTIDE SEQUENCE [LARGE SCALE GENOMIC DNA]</scope>
    <source>
        <strain evidence="3">CGMCC 4.7241</strain>
    </source>
</reference>
<dbReference type="InterPro" id="IPR050508">
    <property type="entry name" value="Methyltransf_Superfamily"/>
</dbReference>
<evidence type="ECO:0000259" key="1">
    <source>
        <dbReference type="Pfam" id="PF08241"/>
    </source>
</evidence>
<organism evidence="2 3">
    <name type="scientific">Tenggerimyces flavus</name>
    <dbReference type="NCBI Taxonomy" id="1708749"/>
    <lineage>
        <taxon>Bacteria</taxon>
        <taxon>Bacillati</taxon>
        <taxon>Actinomycetota</taxon>
        <taxon>Actinomycetes</taxon>
        <taxon>Propionibacteriales</taxon>
        <taxon>Nocardioidaceae</taxon>
        <taxon>Tenggerimyces</taxon>
    </lineage>
</organism>